<dbReference type="InterPro" id="IPR036188">
    <property type="entry name" value="FAD/NAD-bd_sf"/>
</dbReference>
<dbReference type="EMBL" id="WSFT01000053">
    <property type="protein sequence ID" value="MBS4539943.1"/>
    <property type="molecule type" value="Genomic_DNA"/>
</dbReference>
<dbReference type="InterPro" id="IPR055178">
    <property type="entry name" value="RsdA/BaiN/AoA(So)-like_dom"/>
</dbReference>
<dbReference type="SUPFAM" id="SSF160996">
    <property type="entry name" value="HI0933 insert domain-like"/>
    <property type="match status" value="1"/>
</dbReference>
<dbReference type="PRINTS" id="PR00368">
    <property type="entry name" value="FADPNR"/>
</dbReference>
<keyword evidence="3" id="KW-0274">FAD</keyword>
<dbReference type="SUPFAM" id="SSF51905">
    <property type="entry name" value="FAD/NAD(P)-binding domain"/>
    <property type="match status" value="1"/>
</dbReference>
<evidence type="ECO:0000256" key="2">
    <source>
        <dbReference type="ARBA" id="ARBA00022630"/>
    </source>
</evidence>
<dbReference type="InterPro" id="IPR023166">
    <property type="entry name" value="BaiN-like_dom_sf"/>
</dbReference>
<dbReference type="AlphaFoldDB" id="A0A942UVQ6"/>
<feature type="domain" description="RsdA/BaiN/AoA(So)-like insert" evidence="5">
    <location>
        <begin position="195"/>
        <end position="357"/>
    </location>
</feature>
<dbReference type="PANTHER" id="PTHR42887:SF2">
    <property type="entry name" value="OS12G0638800 PROTEIN"/>
    <property type="match status" value="1"/>
</dbReference>
<keyword evidence="7" id="KW-1185">Reference proteome</keyword>
<dbReference type="RefSeq" id="WP_203367848.1">
    <property type="nucleotide sequence ID" value="NZ_WSFT01000053.1"/>
</dbReference>
<evidence type="ECO:0000313" key="6">
    <source>
        <dbReference type="EMBL" id="MBS4539943.1"/>
    </source>
</evidence>
<gene>
    <name evidence="6" type="ORF">GOQ27_15815</name>
</gene>
<dbReference type="Pfam" id="PF22780">
    <property type="entry name" value="HI0933_like_1st"/>
    <property type="match status" value="1"/>
</dbReference>
<accession>A0A942UVQ6</accession>
<feature type="domain" description="RsdA/BaiN/AoA(So)-like Rossmann fold-like" evidence="4">
    <location>
        <begin position="4"/>
        <end position="410"/>
    </location>
</feature>
<protein>
    <submittedName>
        <fullName evidence="6">NAD(P)/FAD-dependent oxidoreductase</fullName>
    </submittedName>
</protein>
<dbReference type="InterPro" id="IPR057661">
    <property type="entry name" value="RsdA/BaiN/AoA(So)_Rossmann"/>
</dbReference>
<keyword evidence="2" id="KW-0285">Flavoprotein</keyword>
<comment type="caution">
    <text evidence="6">The sequence shown here is derived from an EMBL/GenBank/DDBJ whole genome shotgun (WGS) entry which is preliminary data.</text>
</comment>
<sequence>MKEKIVVIGGGPAGIIASATASKKGANVILIEKNERIGKKMLITGNGRCNITNLCSIEELIDNVTRNNYFLYSAFYSFTNKDIIDILDQYGLKVKVEDNNRCFPITNKSIDVTNVLERYLLDNNVDISLNTKVYKINKKDDKFIIDYIKNDKNHTIKADKLIISTGGKSYPATGSTGDGYDFAKKLGHNIVSLIPSMVPFNIKEDWIKEIKGISLTEVKISLIHNKKEVDNEIGDIIFTHYGISGPSVFNLSCRKNRTIEQNNNIKLRLDFFPHLNEKEFDDKLLGLLQYNSNKNIINIIDNLIPYALGLNILKRLNIEYNLKANQLNKENRKGIVSILKELELSISGLRSIKEAYVTSGGVDTREINPSTMESDIVKGLYFCGEILDVDAYTGGFNLQIAYSTGYLAGESCC</sequence>
<evidence type="ECO:0000313" key="7">
    <source>
        <dbReference type="Proteomes" id="UP000724672"/>
    </source>
</evidence>
<evidence type="ECO:0000259" key="5">
    <source>
        <dbReference type="Pfam" id="PF22780"/>
    </source>
</evidence>
<dbReference type="Gene3D" id="2.40.30.10">
    <property type="entry name" value="Translation factors"/>
    <property type="match status" value="1"/>
</dbReference>
<dbReference type="Pfam" id="PF03486">
    <property type="entry name" value="HI0933_like"/>
    <property type="match status" value="1"/>
</dbReference>
<name>A0A942UVQ6_9FIRM</name>
<dbReference type="PRINTS" id="PR00411">
    <property type="entry name" value="PNDRDTASEI"/>
</dbReference>
<dbReference type="Gene3D" id="1.10.8.260">
    <property type="entry name" value="HI0933 insert domain-like"/>
    <property type="match status" value="1"/>
</dbReference>
<evidence type="ECO:0000256" key="3">
    <source>
        <dbReference type="ARBA" id="ARBA00022827"/>
    </source>
</evidence>
<reference evidence="6" key="1">
    <citation type="submission" date="2019-12" db="EMBL/GenBank/DDBJ databases">
        <title>Clostridiaceae gen. nov. sp. nov., isolated from sediment in Xinjiang, China.</title>
        <authorList>
            <person name="Zhang R."/>
        </authorList>
    </citation>
    <scope>NUCLEOTIDE SEQUENCE</scope>
    <source>
        <strain evidence="6">D2Q-11</strain>
    </source>
</reference>
<evidence type="ECO:0000259" key="4">
    <source>
        <dbReference type="Pfam" id="PF03486"/>
    </source>
</evidence>
<dbReference type="PANTHER" id="PTHR42887">
    <property type="entry name" value="OS12G0638800 PROTEIN"/>
    <property type="match status" value="1"/>
</dbReference>
<dbReference type="Gene3D" id="3.50.50.60">
    <property type="entry name" value="FAD/NAD(P)-binding domain"/>
    <property type="match status" value="1"/>
</dbReference>
<dbReference type="NCBIfam" id="TIGR00275">
    <property type="entry name" value="aminoacetone oxidase family FAD-binding enzyme"/>
    <property type="match status" value="1"/>
</dbReference>
<dbReference type="InterPro" id="IPR004792">
    <property type="entry name" value="BaiN-like"/>
</dbReference>
<evidence type="ECO:0000256" key="1">
    <source>
        <dbReference type="ARBA" id="ARBA00001974"/>
    </source>
</evidence>
<organism evidence="6 7">
    <name type="scientific">Anaeromonas frigoriresistens</name>
    <dbReference type="NCBI Taxonomy" id="2683708"/>
    <lineage>
        <taxon>Bacteria</taxon>
        <taxon>Bacillati</taxon>
        <taxon>Bacillota</taxon>
        <taxon>Tissierellia</taxon>
        <taxon>Tissierellales</taxon>
        <taxon>Thermohalobacteraceae</taxon>
        <taxon>Anaeromonas</taxon>
    </lineage>
</organism>
<dbReference type="Proteomes" id="UP000724672">
    <property type="component" value="Unassembled WGS sequence"/>
</dbReference>
<proteinExistence type="predicted"/>
<comment type="cofactor">
    <cofactor evidence="1">
        <name>FAD</name>
        <dbReference type="ChEBI" id="CHEBI:57692"/>
    </cofactor>
</comment>